<dbReference type="Pfam" id="PF24342">
    <property type="entry name" value="OB_DEPS-1_2nd"/>
    <property type="match status" value="1"/>
</dbReference>
<keyword evidence="1" id="KW-0547">Nucleotide-binding</keyword>
<dbReference type="GO" id="GO:0032456">
    <property type="term" value="P:endocytic recycling"/>
    <property type="evidence" value="ECO:0007669"/>
    <property type="project" value="InterPro"/>
</dbReference>
<dbReference type="PANTHER" id="PTHR13258">
    <property type="entry name" value="SYNDETIN"/>
    <property type="match status" value="1"/>
</dbReference>
<dbReference type="InterPro" id="IPR019514">
    <property type="entry name" value="Syndetin_C"/>
</dbReference>
<feature type="domain" description="P-granule-associated protein DEPS-1 first OB-fold" evidence="8">
    <location>
        <begin position="595"/>
        <end position="668"/>
    </location>
</feature>
<dbReference type="InterPro" id="IPR057147">
    <property type="entry name" value="OB_DEPS-1_3rd"/>
</dbReference>
<proteinExistence type="inferred from homology"/>
<dbReference type="GO" id="GO:0005524">
    <property type="term" value="F:ATP binding"/>
    <property type="evidence" value="ECO:0007669"/>
    <property type="project" value="UniProtKB-KW"/>
</dbReference>
<feature type="domain" description="Syndetin C-terminal" evidence="5">
    <location>
        <begin position="155"/>
        <end position="381"/>
    </location>
</feature>
<dbReference type="NCBIfam" id="TIGR00152">
    <property type="entry name" value="dephospho-CoA kinase"/>
    <property type="match status" value="1"/>
</dbReference>
<dbReference type="InterPro" id="IPR057139">
    <property type="entry name" value="OB_DEPS-1_1st"/>
</dbReference>
<dbReference type="Pfam" id="PF24339">
    <property type="entry name" value="OB_DEPS-1_3rd"/>
    <property type="match status" value="1"/>
</dbReference>
<name>A0A915MDG6_MELJA</name>
<feature type="coiled-coil region" evidence="3">
    <location>
        <begin position="1153"/>
        <end position="1184"/>
    </location>
</feature>
<evidence type="ECO:0000259" key="7">
    <source>
        <dbReference type="Pfam" id="PF24342"/>
    </source>
</evidence>
<evidence type="ECO:0000256" key="2">
    <source>
        <dbReference type="ARBA" id="ARBA00022840"/>
    </source>
</evidence>
<dbReference type="CDD" id="cd02022">
    <property type="entry name" value="DPCK"/>
    <property type="match status" value="1"/>
</dbReference>
<dbReference type="Pfam" id="PF10474">
    <property type="entry name" value="Syndetin_C"/>
    <property type="match status" value="1"/>
</dbReference>
<evidence type="ECO:0000259" key="5">
    <source>
        <dbReference type="Pfam" id="PF10474"/>
    </source>
</evidence>
<sequence>MGNIKPSHSCDSKFSNSLSCDSPEDELDSIQILQNKSMPNLCNTALNILRIIGKYLRMAKILKSTAEQVFDAILQLFYYFVYSVLYKYFCLDVQIQQQQQDFGTIFASLRLRQLMDNVQNTYFCQTNGDSITDEQIHHLPAIPNLSPDLNNNEALFSLAERLIGVESTTFLSKQMELLRPALETLVIDKKRGHDLENFFNTLPATSDLLEATLGCVAAKALQSAQILQQISLIDWNIGEIPSEHSNYVYSILKEFESSKEILCKLSVYVHISEEVNFMIWSMMSMCTVRLLVRGYSESNKCSNEGRALQLMDVEHLFKKLEELIGLRPFPHRLYVENYVKAFFLPSDELNEWIVRHTEYTLSQTGALLNASISNAPSATKKAVTMSRIMERHQIKMLLLVGLTGGIGTGKSAVTNILRKKNYTVIDTDKIARAVVEPGKKAHKRIKEEFGIEYFKDDDQLDRVELGAKVFADSEMRRKLNEITHPEIIKEVFREIMFSILKLNKIVFLDVPLLYETKMQKFVCKVVVTSCRLFSAEEIQMQRIIERDGLTENEAKQRINAQMSMREKVKRADFVILNNDCIPNRRLRPFANVVNSGFVVTSPLAGEYVHYVFCDKNSPLFKMPIKLFRCSEYIGMKNTEIIRRERTLEFGDGIYFTSDNRGVVLDYEKSMKVYETNCNYDKNLIKTICVLPPFGHAMKIWSELFGNIQLSKEKWNEANLQANNDVPIFTWISIQIDTVKLKLVPEFDEFIEVAVDERKIAWETDWNEQKTNPNTSKYTWDTTDDEEEIKNVIVEKKEGEVLDVKLKLEGYLIGRRELFCPELRHNRVNIGLWEKHLSKFENLPLGCKFRFDAYFNDILQIYIAYYYEDITTDEVCWVDMDEEEPEKTTIQLRLFPSDTFGQLYNNPEFGLIFDPKKLLSPLTYLFAELEVDEVWVNVIDTGPDSKKICRFVMIDEQPACTRDVIQAAKDMAEKSENNIIDEGFIIDSKGTFFSPRNATLNFEFPESERDNFPVGHWTRFEAKYDSVTNKYFIIGGELLLEKRMVPNSLIECFTATDNKKIEKYQKKRVKCYKLIVEFEEADVNSQSLVKLIRMAKPNELMDSDKRAKNSVIPFSNNADDSEEEIGLEDPDEMEEDEGPISQVDYLSKCAIRERKMLARERKRTRLKLEKQMKEQQKQLLEESKL</sequence>
<feature type="domain" description="P-granule-associated protein DEPS-1 second OB-fold" evidence="7">
    <location>
        <begin position="672"/>
        <end position="754"/>
    </location>
</feature>
<dbReference type="HAMAP" id="MF_00376">
    <property type="entry name" value="Dephospho_CoA_kinase"/>
    <property type="match status" value="1"/>
</dbReference>
<dbReference type="GO" id="GO:0000149">
    <property type="term" value="F:SNARE binding"/>
    <property type="evidence" value="ECO:0007669"/>
    <property type="project" value="TreeGrafter"/>
</dbReference>
<feature type="compositionally biased region" description="Acidic residues" evidence="4">
    <location>
        <begin position="1118"/>
        <end position="1137"/>
    </location>
</feature>
<organism evidence="9 10">
    <name type="scientific">Meloidogyne javanica</name>
    <name type="common">Root-knot nematode worm</name>
    <dbReference type="NCBI Taxonomy" id="6303"/>
    <lineage>
        <taxon>Eukaryota</taxon>
        <taxon>Metazoa</taxon>
        <taxon>Ecdysozoa</taxon>
        <taxon>Nematoda</taxon>
        <taxon>Chromadorea</taxon>
        <taxon>Rhabditida</taxon>
        <taxon>Tylenchina</taxon>
        <taxon>Tylenchomorpha</taxon>
        <taxon>Tylenchoidea</taxon>
        <taxon>Meloidogynidae</taxon>
        <taxon>Meloidogyninae</taxon>
        <taxon>Meloidogyne</taxon>
        <taxon>Meloidogyne incognita group</taxon>
    </lineage>
</organism>
<reference evidence="10" key="1">
    <citation type="submission" date="2022-11" db="UniProtKB">
        <authorList>
            <consortium name="WormBaseParasite"/>
        </authorList>
    </citation>
    <scope>IDENTIFICATION</scope>
</reference>
<evidence type="ECO:0000313" key="9">
    <source>
        <dbReference type="Proteomes" id="UP000887561"/>
    </source>
</evidence>
<dbReference type="GO" id="GO:0015937">
    <property type="term" value="P:coenzyme A biosynthetic process"/>
    <property type="evidence" value="ECO:0007669"/>
    <property type="project" value="InterPro"/>
</dbReference>
<feature type="region of interest" description="Disordered" evidence="4">
    <location>
        <begin position="1"/>
        <end position="23"/>
    </location>
</feature>
<keyword evidence="9" id="KW-1185">Reference proteome</keyword>
<evidence type="ECO:0000256" key="1">
    <source>
        <dbReference type="ARBA" id="ARBA00022741"/>
    </source>
</evidence>
<evidence type="ECO:0000313" key="10">
    <source>
        <dbReference type="WBParaSite" id="scaffold35848_cov292.g22784"/>
    </source>
</evidence>
<dbReference type="WBParaSite" id="scaffold35848_cov292.g22784">
    <property type="protein sequence ID" value="scaffold35848_cov292.g22784"/>
    <property type="gene ID" value="scaffold35848_cov292.g22784"/>
</dbReference>
<dbReference type="Pfam" id="PF01121">
    <property type="entry name" value="CoaE"/>
    <property type="match status" value="1"/>
</dbReference>
<dbReference type="InterPro" id="IPR040047">
    <property type="entry name" value="VPS50"/>
</dbReference>
<dbReference type="PANTHER" id="PTHR13258:SF0">
    <property type="entry name" value="SYNDETIN"/>
    <property type="match status" value="1"/>
</dbReference>
<keyword evidence="3" id="KW-0175">Coiled coil</keyword>
<dbReference type="Pfam" id="PF24343">
    <property type="entry name" value="OB_DEPS-1_1st"/>
    <property type="match status" value="1"/>
</dbReference>
<dbReference type="InterPro" id="IPR057143">
    <property type="entry name" value="OB_DEPS-1_2nd"/>
</dbReference>
<evidence type="ECO:0000256" key="4">
    <source>
        <dbReference type="SAM" id="MobiDB-lite"/>
    </source>
</evidence>
<dbReference type="PROSITE" id="PS51219">
    <property type="entry name" value="DPCK"/>
    <property type="match status" value="1"/>
</dbReference>
<dbReference type="GO" id="GO:0042147">
    <property type="term" value="P:retrograde transport, endosome to Golgi"/>
    <property type="evidence" value="ECO:0007669"/>
    <property type="project" value="InterPro"/>
</dbReference>
<accession>A0A915MDG6</accession>
<feature type="region of interest" description="Disordered" evidence="4">
    <location>
        <begin position="1109"/>
        <end position="1138"/>
    </location>
</feature>
<keyword evidence="2" id="KW-0067">ATP-binding</keyword>
<dbReference type="GO" id="GO:0005829">
    <property type="term" value="C:cytosol"/>
    <property type="evidence" value="ECO:0007669"/>
    <property type="project" value="GOC"/>
</dbReference>
<dbReference type="InterPro" id="IPR001977">
    <property type="entry name" value="Depp_CoAkinase"/>
</dbReference>
<dbReference type="Gene3D" id="3.40.50.300">
    <property type="entry name" value="P-loop containing nucleotide triphosphate hydrolases"/>
    <property type="match status" value="1"/>
</dbReference>
<evidence type="ECO:0000259" key="8">
    <source>
        <dbReference type="Pfam" id="PF24343"/>
    </source>
</evidence>
<dbReference type="SUPFAM" id="SSF52540">
    <property type="entry name" value="P-loop containing nucleoside triphosphate hydrolases"/>
    <property type="match status" value="1"/>
</dbReference>
<evidence type="ECO:0000256" key="3">
    <source>
        <dbReference type="SAM" id="Coils"/>
    </source>
</evidence>
<dbReference type="AlphaFoldDB" id="A0A915MDG6"/>
<dbReference type="GO" id="GO:0004140">
    <property type="term" value="F:dephospho-CoA kinase activity"/>
    <property type="evidence" value="ECO:0007669"/>
    <property type="project" value="InterPro"/>
</dbReference>
<dbReference type="InterPro" id="IPR027417">
    <property type="entry name" value="P-loop_NTPase"/>
</dbReference>
<evidence type="ECO:0000259" key="6">
    <source>
        <dbReference type="Pfam" id="PF24339"/>
    </source>
</evidence>
<feature type="domain" description="P-granule-associated protein DEPS-1 third OB-fold" evidence="6">
    <location>
        <begin position="806"/>
        <end position="867"/>
    </location>
</feature>
<protein>
    <submittedName>
        <fullName evidence="10">Syndetin C-terminal domain-containing protein</fullName>
    </submittedName>
</protein>
<dbReference type="GO" id="GO:1990745">
    <property type="term" value="C:EARP complex"/>
    <property type="evidence" value="ECO:0007669"/>
    <property type="project" value="InterPro"/>
</dbReference>
<dbReference type="Proteomes" id="UP000887561">
    <property type="component" value="Unplaced"/>
</dbReference>